<proteinExistence type="predicted"/>
<feature type="region of interest" description="Disordered" evidence="1">
    <location>
        <begin position="299"/>
        <end position="335"/>
    </location>
</feature>
<evidence type="ECO:0000256" key="1">
    <source>
        <dbReference type="SAM" id="MobiDB-lite"/>
    </source>
</evidence>
<dbReference type="EMBL" id="JABDTM020019147">
    <property type="protein sequence ID" value="KAH0817613.1"/>
    <property type="molecule type" value="Genomic_DNA"/>
</dbReference>
<comment type="caution">
    <text evidence="2">The sequence shown here is derived from an EMBL/GenBank/DDBJ whole genome shotgun (WGS) entry which is preliminary data.</text>
</comment>
<gene>
    <name evidence="2" type="ORF">GEV33_005180</name>
</gene>
<name>A0A8J6LFT1_TENMO</name>
<feature type="region of interest" description="Disordered" evidence="1">
    <location>
        <begin position="1"/>
        <end position="29"/>
    </location>
</feature>
<reference evidence="2" key="1">
    <citation type="journal article" date="2020" name="J Insects Food Feed">
        <title>The yellow mealworm (Tenebrio molitor) genome: a resource for the emerging insects as food and feed industry.</title>
        <authorList>
            <person name="Eriksson T."/>
            <person name="Andere A."/>
            <person name="Kelstrup H."/>
            <person name="Emery V."/>
            <person name="Picard C."/>
        </authorList>
    </citation>
    <scope>NUCLEOTIDE SEQUENCE</scope>
    <source>
        <strain evidence="2">Stoneville</strain>
        <tissue evidence="2">Whole head</tissue>
    </source>
</reference>
<keyword evidence="3" id="KW-1185">Reference proteome</keyword>
<dbReference type="AlphaFoldDB" id="A0A8J6LFT1"/>
<reference evidence="2" key="2">
    <citation type="submission" date="2021-08" db="EMBL/GenBank/DDBJ databases">
        <authorList>
            <person name="Eriksson T."/>
        </authorList>
    </citation>
    <scope>NUCLEOTIDE SEQUENCE</scope>
    <source>
        <strain evidence="2">Stoneville</strain>
        <tissue evidence="2">Whole head</tissue>
    </source>
</reference>
<protein>
    <submittedName>
        <fullName evidence="2">Uncharacterized protein</fullName>
    </submittedName>
</protein>
<accession>A0A8J6LFT1</accession>
<sequence length="579" mass="63715">MGCVDGLGTLSRREPHQSASLRRPRRSVSPPGHHHLLIFRFFARSAPLTSCIGSIPVFKYSWGALRRSPGRLNAAVNWMKIVWDDRYGNRDWGNVTGLSNESVPSVIAANRRRNHRMLREINRFAAGDRGVYSANNACPRGTLCGTPPVVISWVGALLPLCTGGSIAISNCCVTSNKSPDAVDATINKGVRFERTNPYSRMTPGPDTSATFFEAEMTRVALLSGGVVNFRLGPPSGHGNGLRNAQKAIRRVSRSHDPDITNYQQPLRPLDRSPPAVLGCKDGLVGGVKDQMARTRINHRNDSSRGNLKGGPACMSIMPDPRHVHKSDRRSGPHRERFPKGLCASLIDSRITKWGRLFGEAAPRLTRRRFKVKSGLAGAAAMSDPAAAKSNLEGKGNLALLMTDRCKFLVCGVCDRGGPRAAPRLVCLFALVLIGRNDIKQNVIGINNCDNWRLNNVPIGGNGLFLNSDVIKRDYSPPIRTLHKHRRRRHFFIRPIFPFISRNTSRGVTLVRGWPGEAADLSGTAENVEKDARRKIWRRCDFSLSPFTKKTPNPLRARGQLGITKNHLLSLSGPLPFGSL</sequence>
<evidence type="ECO:0000313" key="3">
    <source>
        <dbReference type="Proteomes" id="UP000719412"/>
    </source>
</evidence>
<evidence type="ECO:0000313" key="2">
    <source>
        <dbReference type="EMBL" id="KAH0817613.1"/>
    </source>
</evidence>
<organism evidence="2 3">
    <name type="scientific">Tenebrio molitor</name>
    <name type="common">Yellow mealworm beetle</name>
    <dbReference type="NCBI Taxonomy" id="7067"/>
    <lineage>
        <taxon>Eukaryota</taxon>
        <taxon>Metazoa</taxon>
        <taxon>Ecdysozoa</taxon>
        <taxon>Arthropoda</taxon>
        <taxon>Hexapoda</taxon>
        <taxon>Insecta</taxon>
        <taxon>Pterygota</taxon>
        <taxon>Neoptera</taxon>
        <taxon>Endopterygota</taxon>
        <taxon>Coleoptera</taxon>
        <taxon>Polyphaga</taxon>
        <taxon>Cucujiformia</taxon>
        <taxon>Tenebrionidae</taxon>
        <taxon>Tenebrio</taxon>
    </lineage>
</organism>
<dbReference type="Proteomes" id="UP000719412">
    <property type="component" value="Unassembled WGS sequence"/>
</dbReference>